<proteinExistence type="predicted"/>
<comment type="caution">
    <text evidence="4">The sequence shown here is derived from an EMBL/GenBank/DDBJ whole genome shotgun (WGS) entry which is preliminary data.</text>
</comment>
<dbReference type="AlphaFoldDB" id="A0A9W6K900"/>
<dbReference type="RefSeq" id="WP_271197998.1">
    <property type="nucleotide sequence ID" value="NZ_BSFN01000025.1"/>
</dbReference>
<dbReference type="PROSITE" id="PS51186">
    <property type="entry name" value="GNAT"/>
    <property type="match status" value="1"/>
</dbReference>
<evidence type="ECO:0000313" key="5">
    <source>
        <dbReference type="Proteomes" id="UP001143328"/>
    </source>
</evidence>
<dbReference type="SUPFAM" id="SSF55729">
    <property type="entry name" value="Acyl-CoA N-acyltransferases (Nat)"/>
    <property type="match status" value="1"/>
</dbReference>
<dbReference type="Gene3D" id="3.40.630.30">
    <property type="match status" value="1"/>
</dbReference>
<evidence type="ECO:0000256" key="1">
    <source>
        <dbReference type="ARBA" id="ARBA00022679"/>
    </source>
</evidence>
<gene>
    <name evidence="4" type="ORF">GCM10017655_48040</name>
</gene>
<dbReference type="Pfam" id="PF00583">
    <property type="entry name" value="Acetyltransf_1"/>
    <property type="match status" value="1"/>
</dbReference>
<keyword evidence="5" id="KW-1185">Reference proteome</keyword>
<dbReference type="InterPro" id="IPR016181">
    <property type="entry name" value="Acyl_CoA_acyltransferase"/>
</dbReference>
<dbReference type="GO" id="GO:0016747">
    <property type="term" value="F:acyltransferase activity, transferring groups other than amino-acyl groups"/>
    <property type="evidence" value="ECO:0007669"/>
    <property type="project" value="InterPro"/>
</dbReference>
<organism evidence="4 5">
    <name type="scientific">Pseudomonas turukhanskensis</name>
    <dbReference type="NCBI Taxonomy" id="1806536"/>
    <lineage>
        <taxon>Bacteria</taxon>
        <taxon>Pseudomonadati</taxon>
        <taxon>Pseudomonadota</taxon>
        <taxon>Gammaproteobacteria</taxon>
        <taxon>Pseudomonadales</taxon>
        <taxon>Pseudomonadaceae</taxon>
        <taxon>Pseudomonas</taxon>
    </lineage>
</organism>
<keyword evidence="2" id="KW-0012">Acyltransferase</keyword>
<dbReference type="EMBL" id="BSFN01000025">
    <property type="protein sequence ID" value="GLK91740.1"/>
    <property type="molecule type" value="Genomic_DNA"/>
</dbReference>
<protein>
    <submittedName>
        <fullName evidence="4">N-acetyltransferase</fullName>
    </submittedName>
</protein>
<reference evidence="4" key="2">
    <citation type="submission" date="2023-01" db="EMBL/GenBank/DDBJ databases">
        <authorList>
            <person name="Sun Q."/>
            <person name="Evtushenko L."/>
        </authorList>
    </citation>
    <scope>NUCLEOTIDE SEQUENCE</scope>
    <source>
        <strain evidence="4">VKM B-2935</strain>
    </source>
</reference>
<dbReference type="Proteomes" id="UP001143328">
    <property type="component" value="Unassembled WGS sequence"/>
</dbReference>
<keyword evidence="1" id="KW-0808">Transferase</keyword>
<name>A0A9W6K900_9PSED</name>
<dbReference type="InterPro" id="IPR050832">
    <property type="entry name" value="Bact_Acetyltransf"/>
</dbReference>
<evidence type="ECO:0000313" key="4">
    <source>
        <dbReference type="EMBL" id="GLK91740.1"/>
    </source>
</evidence>
<dbReference type="InterPro" id="IPR000182">
    <property type="entry name" value="GNAT_dom"/>
</dbReference>
<accession>A0A9W6K900</accession>
<sequence length="198" mass="21764">MSLTFRPARADDVDAAVPLIYSSGPAAFNYVFGADRVQDFLRQAFVGTQGQFSHRQHWVGEQHGRVVVAGTLISADANLRNMLAATWQILRFYGLWSSVGVIRRGLQMEHLIKPPKKGLNYLAHLGVQTGLTGQGIGSQLIDYFLKLGCARGLPKAALDVSAENPLAQALYERLGFRVVVQRVSTLAGVPDHIYMERS</sequence>
<reference evidence="4" key="1">
    <citation type="journal article" date="2014" name="Int. J. Syst. Evol. Microbiol.">
        <title>Complete genome sequence of Corynebacterium casei LMG S-19264T (=DSM 44701T), isolated from a smear-ripened cheese.</title>
        <authorList>
            <consortium name="US DOE Joint Genome Institute (JGI-PGF)"/>
            <person name="Walter F."/>
            <person name="Albersmeier A."/>
            <person name="Kalinowski J."/>
            <person name="Ruckert C."/>
        </authorList>
    </citation>
    <scope>NUCLEOTIDE SEQUENCE</scope>
    <source>
        <strain evidence="4">VKM B-2935</strain>
    </source>
</reference>
<dbReference type="PANTHER" id="PTHR43877:SF1">
    <property type="entry name" value="ACETYLTRANSFERASE"/>
    <property type="match status" value="1"/>
</dbReference>
<evidence type="ECO:0000256" key="2">
    <source>
        <dbReference type="ARBA" id="ARBA00023315"/>
    </source>
</evidence>
<feature type="domain" description="N-acetyltransferase" evidence="3">
    <location>
        <begin position="3"/>
        <end position="198"/>
    </location>
</feature>
<evidence type="ECO:0000259" key="3">
    <source>
        <dbReference type="PROSITE" id="PS51186"/>
    </source>
</evidence>
<dbReference type="PANTHER" id="PTHR43877">
    <property type="entry name" value="AMINOALKYLPHOSPHONATE N-ACETYLTRANSFERASE-RELATED-RELATED"/>
    <property type="match status" value="1"/>
</dbReference>